<evidence type="ECO:0000313" key="1">
    <source>
        <dbReference type="EMBL" id="MBF5059901.1"/>
    </source>
</evidence>
<comment type="caution">
    <text evidence="1">The sequence shown here is derived from an EMBL/GenBank/DDBJ whole genome shotgun (WGS) entry which is preliminary data.</text>
</comment>
<accession>A0ABS0B2E7</accession>
<organism evidence="1 2">
    <name type="scientific">Candidatus Neptunichlamydia vexilliferae</name>
    <dbReference type="NCBI Taxonomy" id="1651774"/>
    <lineage>
        <taxon>Bacteria</taxon>
        <taxon>Pseudomonadati</taxon>
        <taxon>Chlamydiota</taxon>
        <taxon>Chlamydiia</taxon>
        <taxon>Parachlamydiales</taxon>
        <taxon>Simkaniaceae</taxon>
        <taxon>Candidatus Neptunichlamydia</taxon>
    </lineage>
</organism>
<dbReference type="RefSeq" id="WP_194848218.1">
    <property type="nucleotide sequence ID" value="NZ_JAAEJV010000049.1"/>
</dbReference>
<evidence type="ECO:0000313" key="2">
    <source>
        <dbReference type="Proteomes" id="UP001194714"/>
    </source>
</evidence>
<dbReference type="EMBL" id="JAAEJV010000049">
    <property type="protein sequence ID" value="MBF5059901.1"/>
    <property type="molecule type" value="Genomic_DNA"/>
</dbReference>
<keyword evidence="2" id="KW-1185">Reference proteome</keyword>
<protein>
    <submittedName>
        <fullName evidence="1">Uncharacterized protein</fullName>
    </submittedName>
</protein>
<reference evidence="1 2" key="1">
    <citation type="submission" date="2020-01" db="EMBL/GenBank/DDBJ databases">
        <title>Draft genome sequence of Cand. Neptunochlamydia vexilliferae K9.</title>
        <authorList>
            <person name="Schulz F."/>
            <person name="Koestlbacher S."/>
            <person name="Wascher F."/>
            <person name="Pizzetti I."/>
            <person name="Horn M."/>
        </authorList>
    </citation>
    <scope>NUCLEOTIDE SEQUENCE [LARGE SCALE GENOMIC DNA]</scope>
    <source>
        <strain evidence="1 2">K9</strain>
    </source>
</reference>
<gene>
    <name evidence="1" type="ORF">NEPTK9_001424</name>
</gene>
<dbReference type="Proteomes" id="UP001194714">
    <property type="component" value="Unassembled WGS sequence"/>
</dbReference>
<proteinExistence type="predicted"/>
<sequence>MTRQKILSEIDLTLDQLIKNAAALQKVKNDPSCETETEALLDILLSLKEEDSQVV</sequence>
<name>A0ABS0B2E7_9BACT</name>